<comment type="caution">
    <text evidence="1">The sequence shown here is derived from an EMBL/GenBank/DDBJ whole genome shotgun (WGS) entry which is preliminary data.</text>
</comment>
<sequence length="2117" mass="234687">MNMRPRRAQPQTQSLSPYDPAPSEGTSSTAFPRATSPSGFSQLLSKPAKWFSKNSSSSRLPSSGPVEPRSSTSSFVRKPKISHPTDPRPILPTVQSEPYMQSPTHGASRSVYDLSLSRTQTAMDGSQPSTPKSSGSPSKTRRSPSGLGDLRALSRKPWSQSAEELGKFTVSAPTSPAASTFQDRIYQYRGGSPGPSPSSTHSQQQLAFPTITTTTTPMSASPPGSSPSSLSPLASAVAGSPPSSPAPGPLLHVRSHSFTPKLPSKLSTSKLGPSSPVRKMSNSSDKEYDPTTKDKVPGYAGRGAFPFTFGGNKNGVNATPPAPIVYGNLSPTVGDSPLLPPPTIIEPPTPKENGDGSDKRTSQITFHSGFINKSTDFAPPPVHGPAYAALIARGWKPFKLVLRGTKLQFYKPPSDRTGAIKELFPNGVVPLDEEEEPVIEIKEDVPAGNAQEEKPSLSKRKRAFWGRNTHPDLVLDSKGLVEQGTFEALVHEAVFATTFSLPSLGESMAANGESYLPSPQWQDFALAVLFALPSALDAAKFEAEFTRCCTYLVNGAADEAKVEERTRVAWLASEYLRYRGTPADTRGWEEFRADVIPNLPPIGPDSQHGALPVSASTQAIFTRSPETTVSSMNTFSPNVNTFSPRPNDAERMASLREVLTGDRPAPSPVANMTKSSADPWHRPSGSGNKQDLLGLIMDRDGFTRDILVRLRPDDIARSLFVFNTRLLEETPENPRAEDCLELANAPSPEVDSAKSVLRPFIGSDAHPHWLTKLILLHILVPNSSYNTNNSDDPSTRSSRTYTRSETVSAWTRVGELCRLAGDECSWRAIFSALSSRPIARLEKTWKRVDPSVLSTVESWVGRGSTPERNRVECRLTFWGGDSCERMRAAIDKASTGEEQQLWTMRYMKEAKNVFEEFRTAFSLCPRRLTATEEVTDDINRLLTAWMNLSSVGGGVGNVASQFLHVDQFMSLSLAAEPRRKGLYEPHFWSRSASTSMGFTSLSLVPLLFPEPLPYVSLINRAELLRGRLESGPTQLNPEDVQLLRNSDRLDMRKRRSFGSPDAKDLLNGRDFGGTIIPLFEGELLLLVQPGGDSSASRPTSRAPSRPPSGLADIGLPDKSMSRAPSIRVKPGSSSHGLDRKASLARRNSLPSISQRTSLAIQEHTSDRPVRVIVQAGTLERLVDVLAHGLPGVSVSIADDNGEMPLKDKQTRDVKLDRGEYATVWWGVFRSFVTPLVFFELLRKRYVSASRASQPSAADVQSALTRSEILDVVTEWLQSGGGAQDILDDGSLYHAVQAFLNSPSDHAPPEDLQHTDANLSESWSNLRARHEAVCALFLSQTMRPLVRSIGTPEPKSSPTEARTYTTEILNIDRATPEDLVFNLDNMAAAAFRNVTEEDLFITADLLEVQTADRMGWFLPRDANSTSEDIDIQTIYSHLAEVQPSPMISELGQEELYRLFPPGLRTCLRVHRVLRKWLLSKLVASRLGMQARQARMELLIRALEICREKSDSDSPTLPYSERRSIRSFVESILTSAILSPESRAHQRAWINVAMNRGSACDSLVAYLAKPVRPPSSRIAHLTTDIGWTLERMLEILSLPDVLESTDVASLVNLDKRRHLYNLVVDAVPSSPNVRNPSKRDGRDFDRLYRMEQEVNQVQFDLRAIRDEAYREAAAANAGAQGKRHQRPFQRLVVAQQEKNKRDRNLRERLGKERKQEQHRNDKRDEYLNKAMHTRRQYTPAQKQHRMKKSGSVTFFQQLMRPISSAFALDNVDANAVKRTAAELDFTPTGKPALVLNVVDARVMQFVNYDRSYTFQLDTEDGGHYLLQAATRHEMMKWIRTIDHVSKTAAKRRLTYLGNSPKPQLSDHIHDRTTTASRDPTAVFGVDLEFLLKREAGGGPVQPGAIPSVIERCLVEVETRGLTEVGIYRIAGASSEVTALKEALNRGVWPITPATDIYAVCDIIKGWFRVLPEPAFPAFHYHDIINAMKVEDFNARIERVREVVQALPRHNFDLLKRVVEHLDKVTDYEEQNQMTSDALAIVFSPNLLRAPHNDFLMIMANMQHTNRLVKALVTHFHTIFDEVDQDAELDAEEEEEEDDMDDPIPEEDEEPELDPFFAPS</sequence>
<evidence type="ECO:0000313" key="2">
    <source>
        <dbReference type="Proteomes" id="UP000814140"/>
    </source>
</evidence>
<accession>A0ACB8TKX4</accession>
<evidence type="ECO:0000313" key="1">
    <source>
        <dbReference type="EMBL" id="KAI0069059.1"/>
    </source>
</evidence>
<keyword evidence="2" id="KW-1185">Reference proteome</keyword>
<name>A0ACB8TKX4_9AGAM</name>
<reference evidence="1" key="2">
    <citation type="journal article" date="2022" name="New Phytol.">
        <title>Evolutionary transition to the ectomycorrhizal habit in the genomes of a hyperdiverse lineage of mushroom-forming fungi.</title>
        <authorList>
            <person name="Looney B."/>
            <person name="Miyauchi S."/>
            <person name="Morin E."/>
            <person name="Drula E."/>
            <person name="Courty P.E."/>
            <person name="Kohler A."/>
            <person name="Kuo A."/>
            <person name="LaButti K."/>
            <person name="Pangilinan J."/>
            <person name="Lipzen A."/>
            <person name="Riley R."/>
            <person name="Andreopoulos W."/>
            <person name="He G."/>
            <person name="Johnson J."/>
            <person name="Nolan M."/>
            <person name="Tritt A."/>
            <person name="Barry K.W."/>
            <person name="Grigoriev I.V."/>
            <person name="Nagy L.G."/>
            <person name="Hibbett D."/>
            <person name="Henrissat B."/>
            <person name="Matheny P.B."/>
            <person name="Labbe J."/>
            <person name="Martin F.M."/>
        </authorList>
    </citation>
    <scope>NUCLEOTIDE SEQUENCE</scope>
    <source>
        <strain evidence="1">HHB10654</strain>
    </source>
</reference>
<dbReference type="Proteomes" id="UP000814140">
    <property type="component" value="Unassembled WGS sequence"/>
</dbReference>
<gene>
    <name evidence="1" type="ORF">BV25DRAFT_1845044</name>
</gene>
<proteinExistence type="predicted"/>
<protein>
    <submittedName>
        <fullName evidence="1">Uncharacterized protein</fullName>
    </submittedName>
</protein>
<reference evidence="1" key="1">
    <citation type="submission" date="2021-03" db="EMBL/GenBank/DDBJ databases">
        <authorList>
            <consortium name="DOE Joint Genome Institute"/>
            <person name="Ahrendt S."/>
            <person name="Looney B.P."/>
            <person name="Miyauchi S."/>
            <person name="Morin E."/>
            <person name="Drula E."/>
            <person name="Courty P.E."/>
            <person name="Chicoki N."/>
            <person name="Fauchery L."/>
            <person name="Kohler A."/>
            <person name="Kuo A."/>
            <person name="Labutti K."/>
            <person name="Pangilinan J."/>
            <person name="Lipzen A."/>
            <person name="Riley R."/>
            <person name="Andreopoulos W."/>
            <person name="He G."/>
            <person name="Johnson J."/>
            <person name="Barry K.W."/>
            <person name="Grigoriev I.V."/>
            <person name="Nagy L."/>
            <person name="Hibbett D."/>
            <person name="Henrissat B."/>
            <person name="Matheny P.B."/>
            <person name="Labbe J."/>
            <person name="Martin F."/>
        </authorList>
    </citation>
    <scope>NUCLEOTIDE SEQUENCE</scope>
    <source>
        <strain evidence="1">HHB10654</strain>
    </source>
</reference>
<organism evidence="1 2">
    <name type="scientific">Artomyces pyxidatus</name>
    <dbReference type="NCBI Taxonomy" id="48021"/>
    <lineage>
        <taxon>Eukaryota</taxon>
        <taxon>Fungi</taxon>
        <taxon>Dikarya</taxon>
        <taxon>Basidiomycota</taxon>
        <taxon>Agaricomycotina</taxon>
        <taxon>Agaricomycetes</taxon>
        <taxon>Russulales</taxon>
        <taxon>Auriscalpiaceae</taxon>
        <taxon>Artomyces</taxon>
    </lineage>
</organism>
<dbReference type="EMBL" id="MU277187">
    <property type="protein sequence ID" value="KAI0069059.1"/>
    <property type="molecule type" value="Genomic_DNA"/>
</dbReference>